<dbReference type="InterPro" id="IPR006287">
    <property type="entry name" value="DJ-1"/>
</dbReference>
<gene>
    <name evidence="6" type="ORF">Glove_216g198</name>
</gene>
<keyword evidence="7" id="KW-1185">Reference proteome</keyword>
<proteinExistence type="predicted"/>
<dbReference type="InterPro" id="IPR029062">
    <property type="entry name" value="Class_I_gatase-like"/>
</dbReference>
<evidence type="ECO:0000256" key="4">
    <source>
        <dbReference type="ARBA" id="ARBA00048082"/>
    </source>
</evidence>
<evidence type="ECO:0000256" key="1">
    <source>
        <dbReference type="ARBA" id="ARBA00004496"/>
    </source>
</evidence>
<dbReference type="GO" id="GO:0005739">
    <property type="term" value="C:mitochondrion"/>
    <property type="evidence" value="ECO:0007669"/>
    <property type="project" value="TreeGrafter"/>
</dbReference>
<accession>A0A397IHL6</accession>
<protein>
    <recommendedName>
        <fullName evidence="2">D-lactate dehydratase</fullName>
        <ecNumber evidence="2">4.2.1.130</ecNumber>
    </recommendedName>
</protein>
<reference evidence="6 7" key="1">
    <citation type="submission" date="2018-08" db="EMBL/GenBank/DDBJ databases">
        <title>Genome and evolution of the arbuscular mycorrhizal fungus Diversispora epigaea (formerly Glomus versiforme) and its bacterial endosymbionts.</title>
        <authorList>
            <person name="Sun X."/>
            <person name="Fei Z."/>
            <person name="Harrison M."/>
        </authorList>
    </citation>
    <scope>NUCLEOTIDE SEQUENCE [LARGE SCALE GENOMIC DNA]</scope>
    <source>
        <strain evidence="6 7">IT104</strain>
    </source>
</reference>
<dbReference type="GO" id="GO:0019172">
    <property type="term" value="F:glyoxalase III activity"/>
    <property type="evidence" value="ECO:0007669"/>
    <property type="project" value="UniProtKB-EC"/>
</dbReference>
<evidence type="ECO:0000313" key="6">
    <source>
        <dbReference type="EMBL" id="RHZ75325.1"/>
    </source>
</evidence>
<dbReference type="GO" id="GO:0010646">
    <property type="term" value="P:regulation of cell communication"/>
    <property type="evidence" value="ECO:0007669"/>
    <property type="project" value="UniProtKB-ARBA"/>
</dbReference>
<dbReference type="InterPro" id="IPR002818">
    <property type="entry name" value="DJ-1/PfpI"/>
</dbReference>
<keyword evidence="3" id="KW-0963">Cytoplasm</keyword>
<name>A0A397IHL6_9GLOM</name>
<dbReference type="Pfam" id="PF01965">
    <property type="entry name" value="DJ-1_PfpI"/>
    <property type="match status" value="1"/>
</dbReference>
<dbReference type="Proteomes" id="UP000266861">
    <property type="component" value="Unassembled WGS sequence"/>
</dbReference>
<dbReference type="STRING" id="1348612.A0A397IHL6"/>
<organism evidence="6 7">
    <name type="scientific">Diversispora epigaea</name>
    <dbReference type="NCBI Taxonomy" id="1348612"/>
    <lineage>
        <taxon>Eukaryota</taxon>
        <taxon>Fungi</taxon>
        <taxon>Fungi incertae sedis</taxon>
        <taxon>Mucoromycota</taxon>
        <taxon>Glomeromycotina</taxon>
        <taxon>Glomeromycetes</taxon>
        <taxon>Diversisporales</taxon>
        <taxon>Diversisporaceae</taxon>
        <taxon>Diversispora</taxon>
    </lineage>
</organism>
<dbReference type="EMBL" id="PQFF01000201">
    <property type="protein sequence ID" value="RHZ75325.1"/>
    <property type="molecule type" value="Genomic_DNA"/>
</dbReference>
<comment type="subcellular location">
    <subcellularLocation>
        <location evidence="1">Cytoplasm</location>
    </subcellularLocation>
</comment>
<comment type="catalytic activity">
    <reaction evidence="4">
        <text>methylglyoxal + H2O = (R)-lactate + H(+)</text>
        <dbReference type="Rhea" id="RHEA:27754"/>
        <dbReference type="ChEBI" id="CHEBI:15377"/>
        <dbReference type="ChEBI" id="CHEBI:15378"/>
        <dbReference type="ChEBI" id="CHEBI:16004"/>
        <dbReference type="ChEBI" id="CHEBI:17158"/>
        <dbReference type="EC" id="4.2.1.130"/>
    </reaction>
</comment>
<dbReference type="PANTHER" id="PTHR48094">
    <property type="entry name" value="PROTEIN/NUCLEIC ACID DEGLYCASE DJ-1-RELATED"/>
    <property type="match status" value="1"/>
</dbReference>
<feature type="domain" description="DJ-1/PfpI" evidence="5">
    <location>
        <begin position="8"/>
        <end position="177"/>
    </location>
</feature>
<dbReference type="GO" id="GO:0006979">
    <property type="term" value="P:response to oxidative stress"/>
    <property type="evidence" value="ECO:0007669"/>
    <property type="project" value="TreeGrafter"/>
</dbReference>
<evidence type="ECO:0000313" key="7">
    <source>
        <dbReference type="Proteomes" id="UP000266861"/>
    </source>
</evidence>
<dbReference type="GO" id="GO:1903189">
    <property type="term" value="P:glyoxal metabolic process"/>
    <property type="evidence" value="ECO:0007669"/>
    <property type="project" value="TreeGrafter"/>
</dbReference>
<comment type="caution">
    <text evidence="6">The sequence shown here is derived from an EMBL/GenBank/DDBJ whole genome shotgun (WGS) entry which is preliminary data.</text>
</comment>
<dbReference type="PANTHER" id="PTHR48094:SF12">
    <property type="entry name" value="PARKINSON DISEASE PROTEIN 7 HOMOLOG"/>
    <property type="match status" value="1"/>
</dbReference>
<dbReference type="FunFam" id="3.40.50.880:FF:000022">
    <property type="entry name" value="protein deglycase DJ-1"/>
    <property type="match status" value="1"/>
</dbReference>
<dbReference type="AlphaFoldDB" id="A0A397IHL6"/>
<dbReference type="SUPFAM" id="SSF52317">
    <property type="entry name" value="Class I glutamine amidotransferase-like"/>
    <property type="match status" value="1"/>
</dbReference>
<evidence type="ECO:0000259" key="5">
    <source>
        <dbReference type="Pfam" id="PF01965"/>
    </source>
</evidence>
<dbReference type="NCBIfam" id="TIGR01383">
    <property type="entry name" value="not_thiJ"/>
    <property type="match status" value="1"/>
</dbReference>
<dbReference type="GO" id="GO:0023051">
    <property type="term" value="P:regulation of signaling"/>
    <property type="evidence" value="ECO:0007669"/>
    <property type="project" value="UniProtKB-ARBA"/>
</dbReference>
<dbReference type="Gene3D" id="3.40.50.880">
    <property type="match status" value="1"/>
</dbReference>
<evidence type="ECO:0000256" key="2">
    <source>
        <dbReference type="ARBA" id="ARBA00013134"/>
    </source>
</evidence>
<dbReference type="EC" id="4.2.1.130" evidence="2"/>
<dbReference type="CDD" id="cd03135">
    <property type="entry name" value="GATase1_DJ-1"/>
    <property type="match status" value="1"/>
</dbReference>
<sequence length="197" mass="21347">MEQENNKKKALVFVANGSEEMEAVISADVLRRGQIEVCVAGVSLEDKQYATCSRGVKIVPDIQPSDFSKFDVSSYDVIVIPGGLGGAKTLSSHSDIQHLLSLAHKSGKYVAAICAGPLALKGAKINLGGKITSHPIVKEELEHDYNYQEDRVVVDNKVITSRGPGTAFLFALRIVEELMGKEMRDKISPPMILPPTL</sequence>
<evidence type="ECO:0000256" key="3">
    <source>
        <dbReference type="ARBA" id="ARBA00022490"/>
    </source>
</evidence>
<dbReference type="GO" id="GO:0005634">
    <property type="term" value="C:nucleus"/>
    <property type="evidence" value="ECO:0007669"/>
    <property type="project" value="TreeGrafter"/>
</dbReference>
<dbReference type="OrthoDB" id="543156at2759"/>
<dbReference type="InterPro" id="IPR050325">
    <property type="entry name" value="Prot/Nucl_acid_deglycase"/>
</dbReference>